<protein>
    <submittedName>
        <fullName evidence="1">Uncharacterized protein</fullName>
    </submittedName>
</protein>
<name>X1R111_9ZZZZ</name>
<comment type="caution">
    <text evidence="1">The sequence shown here is derived from an EMBL/GenBank/DDBJ whole genome shotgun (WGS) entry which is preliminary data.</text>
</comment>
<accession>X1R111</accession>
<reference evidence="1" key="1">
    <citation type="journal article" date="2014" name="Front. Microbiol.">
        <title>High frequency of phylogenetically diverse reductive dehalogenase-homologous genes in deep subseafloor sedimentary metagenomes.</title>
        <authorList>
            <person name="Kawai M."/>
            <person name="Futagami T."/>
            <person name="Toyoda A."/>
            <person name="Takaki Y."/>
            <person name="Nishi S."/>
            <person name="Hori S."/>
            <person name="Arai W."/>
            <person name="Tsubouchi T."/>
            <person name="Morono Y."/>
            <person name="Uchiyama I."/>
            <person name="Ito T."/>
            <person name="Fujiyama A."/>
            <person name="Inagaki F."/>
            <person name="Takami H."/>
        </authorList>
    </citation>
    <scope>NUCLEOTIDE SEQUENCE</scope>
    <source>
        <strain evidence="1">Expedition CK06-06</strain>
    </source>
</reference>
<evidence type="ECO:0000313" key="1">
    <source>
        <dbReference type="EMBL" id="GAI74452.1"/>
    </source>
</evidence>
<dbReference type="EMBL" id="BARW01007638">
    <property type="protein sequence ID" value="GAI74452.1"/>
    <property type="molecule type" value="Genomic_DNA"/>
</dbReference>
<dbReference type="AlphaFoldDB" id="X1R111"/>
<sequence>MEFIIAGAVDGIRGTRVVKEDGGEEGRGDVGYRAEGGDGVVAVVAVVDGGWSLQHSFKSKEKFEGGDGGGSEDGPEC</sequence>
<proteinExistence type="predicted"/>
<organism evidence="1">
    <name type="scientific">marine sediment metagenome</name>
    <dbReference type="NCBI Taxonomy" id="412755"/>
    <lineage>
        <taxon>unclassified sequences</taxon>
        <taxon>metagenomes</taxon>
        <taxon>ecological metagenomes</taxon>
    </lineage>
</organism>
<gene>
    <name evidence="1" type="ORF">S12H4_15845</name>
</gene>